<comment type="caution">
    <text evidence="3">The sequence shown here is derived from an EMBL/GenBank/DDBJ whole genome shotgun (WGS) entry which is preliminary data.</text>
</comment>
<dbReference type="Proteomes" id="UP001634747">
    <property type="component" value="Unassembled WGS sequence"/>
</dbReference>
<proteinExistence type="predicted"/>
<feature type="compositionally biased region" description="Low complexity" evidence="1">
    <location>
        <begin position="459"/>
        <end position="468"/>
    </location>
</feature>
<feature type="transmembrane region" description="Helical" evidence="2">
    <location>
        <begin position="288"/>
        <end position="308"/>
    </location>
</feature>
<feature type="transmembrane region" description="Helical" evidence="2">
    <location>
        <begin position="369"/>
        <end position="388"/>
    </location>
</feature>
<feature type="transmembrane region" description="Helical" evidence="2">
    <location>
        <begin position="17"/>
        <end position="36"/>
    </location>
</feature>
<feature type="transmembrane region" description="Helical" evidence="2">
    <location>
        <begin position="395"/>
        <end position="415"/>
    </location>
</feature>
<keyword evidence="2" id="KW-1133">Transmembrane helix</keyword>
<reference evidence="3 4" key="1">
    <citation type="submission" date="2024-12" db="EMBL/GenBank/DDBJ databases">
        <authorList>
            <person name="Lee Y."/>
        </authorList>
    </citation>
    <scope>NUCLEOTIDE SEQUENCE [LARGE SCALE GENOMIC DNA]</scope>
    <source>
        <strain evidence="3 4">03SUJ4</strain>
    </source>
</reference>
<name>A0ABW9KKW1_9BACT</name>
<feature type="transmembrane region" description="Helical" evidence="2">
    <location>
        <begin position="226"/>
        <end position="250"/>
    </location>
</feature>
<keyword evidence="2" id="KW-0472">Membrane</keyword>
<feature type="transmembrane region" description="Helical" evidence="2">
    <location>
        <begin position="555"/>
        <end position="572"/>
    </location>
</feature>
<evidence type="ECO:0000256" key="2">
    <source>
        <dbReference type="SAM" id="Phobius"/>
    </source>
</evidence>
<evidence type="ECO:0000313" key="4">
    <source>
        <dbReference type="Proteomes" id="UP001634747"/>
    </source>
</evidence>
<sequence length="583" mass="63288">MSSVSQPTLTSPNARRILPYAAILAAALLAILPLLLHGPSCGHDLPFHLLNWMDAAHQWRAGVLRPWWCAAAAWNAGEARFLFYPPLSWTLGGLLTAAFGAARAPLAYTFVALALCGVTMRRFLSEFVSAPLALVGGCLYLAHPYLLFTATERTAYAELLASAWLPWMLRELFRERISAARLALPVALLWLTNTPSSVLATYTLAVVLGVRAAVALRRGQPLLRPLLLPAVAGYLWGVALSAIFLLPALVQHSAVEVGQAFSSGMRPEDGTLFTHTGEPLHDQVVHQASILAVLLVGAAALAGLLWLAQRGRTERLHGMRDLTLQRSAGKGIVQPAFLLLTVLVTFLLTPASLLLWHHLPELHFLQFPWRILMLQGVLTVASIVSAIRVRLRYRVAIPVALLAVFALSFAAHHSYAQACDDEDLPTSLQAQYTSGSGFEPYDEYTPRDADNDLLHPGEPAAWTAEESSAPPPPVAQAHAHAVGTGSPGILTIQAEPRPGDHFLIVRQRAFRNWHVILDGVPVPQTVDRDDDLLAVPITGGVPHTLTLRYEWSPDQVAGVVISLLATGGFVVIRRPARRQLEAP</sequence>
<feature type="transmembrane region" description="Helical" evidence="2">
    <location>
        <begin position="91"/>
        <end position="116"/>
    </location>
</feature>
<dbReference type="RefSeq" id="WP_263413274.1">
    <property type="nucleotide sequence ID" value="NZ_BAABBH010000001.1"/>
</dbReference>
<feature type="transmembrane region" description="Helical" evidence="2">
    <location>
        <begin position="123"/>
        <end position="142"/>
    </location>
</feature>
<organism evidence="3 4">
    <name type="scientific">Terriglobus aquaticus</name>
    <dbReference type="NCBI Taxonomy" id="940139"/>
    <lineage>
        <taxon>Bacteria</taxon>
        <taxon>Pseudomonadati</taxon>
        <taxon>Acidobacteriota</taxon>
        <taxon>Terriglobia</taxon>
        <taxon>Terriglobales</taxon>
        <taxon>Acidobacteriaceae</taxon>
        <taxon>Terriglobus</taxon>
    </lineage>
</organism>
<keyword evidence="4" id="KW-1185">Reference proteome</keyword>
<accession>A0ABW9KKW1</accession>
<feature type="transmembrane region" description="Helical" evidence="2">
    <location>
        <begin position="336"/>
        <end position="357"/>
    </location>
</feature>
<gene>
    <name evidence="3" type="ORF">ACK2TP_05415</name>
</gene>
<evidence type="ECO:0008006" key="5">
    <source>
        <dbReference type="Google" id="ProtNLM"/>
    </source>
</evidence>
<dbReference type="EMBL" id="JBJYXY010000001">
    <property type="protein sequence ID" value="MFN2975195.1"/>
    <property type="molecule type" value="Genomic_DNA"/>
</dbReference>
<evidence type="ECO:0000313" key="3">
    <source>
        <dbReference type="EMBL" id="MFN2975195.1"/>
    </source>
</evidence>
<feature type="region of interest" description="Disordered" evidence="1">
    <location>
        <begin position="447"/>
        <end position="480"/>
    </location>
</feature>
<keyword evidence="2" id="KW-0812">Transmembrane</keyword>
<protein>
    <recommendedName>
        <fullName evidence="5">Membrane protein 6-pyruvoyl-tetrahydropterin synthase-related domain-containing protein</fullName>
    </recommendedName>
</protein>
<feature type="transmembrane region" description="Helical" evidence="2">
    <location>
        <begin position="196"/>
        <end position="214"/>
    </location>
</feature>
<evidence type="ECO:0000256" key="1">
    <source>
        <dbReference type="SAM" id="MobiDB-lite"/>
    </source>
</evidence>